<dbReference type="Proteomes" id="UP000006352">
    <property type="component" value="Unassembled WGS sequence"/>
</dbReference>
<dbReference type="OrthoDB" id="2537480at2759"/>
<evidence type="ECO:0000313" key="6">
    <source>
        <dbReference type="Proteomes" id="UP000006352"/>
    </source>
</evidence>
<dbReference type="EMBL" id="HE797310">
    <property type="protein sequence ID" value="CCM06386.1"/>
    <property type="molecule type" value="Genomic_DNA"/>
</dbReference>
<feature type="chain" id="PRO_5003778476" description="Transglycosylase SLT domain-containing protein" evidence="3">
    <location>
        <begin position="25"/>
        <end position="634"/>
    </location>
</feature>
<protein>
    <recommendedName>
        <fullName evidence="4">Transglycosylase SLT domain-containing protein</fullName>
    </recommendedName>
</protein>
<keyword evidence="2" id="KW-0472">Membrane</keyword>
<evidence type="ECO:0000313" key="5">
    <source>
        <dbReference type="EMBL" id="CCM06386.1"/>
    </source>
</evidence>
<dbReference type="AlphaFoldDB" id="J4ICG8"/>
<gene>
    <name evidence="5" type="ORF">FIBRA_08645</name>
</gene>
<dbReference type="InterPro" id="IPR023346">
    <property type="entry name" value="Lysozyme-like_dom_sf"/>
</dbReference>
<evidence type="ECO:0000256" key="1">
    <source>
        <dbReference type="SAM" id="MobiDB-lite"/>
    </source>
</evidence>
<dbReference type="GeneID" id="24101286"/>
<reference evidence="5 6" key="1">
    <citation type="journal article" date="2012" name="Appl. Environ. Microbiol.">
        <title>Short-read sequencing for genomic analysis of the brown rot fungus Fibroporia radiculosa.</title>
        <authorList>
            <person name="Tang J.D."/>
            <person name="Perkins A.D."/>
            <person name="Sonstegard T.S."/>
            <person name="Schroeder S.G."/>
            <person name="Burgess S.C."/>
            <person name="Diehl S.V."/>
        </authorList>
    </citation>
    <scope>NUCLEOTIDE SEQUENCE [LARGE SCALE GENOMIC DNA]</scope>
    <source>
        <strain evidence="5 6">TFFH 294</strain>
    </source>
</reference>
<dbReference type="RefSeq" id="XP_012185669.1">
    <property type="nucleotide sequence ID" value="XM_012330279.1"/>
</dbReference>
<dbReference type="Pfam" id="PF01464">
    <property type="entry name" value="SLT"/>
    <property type="match status" value="1"/>
</dbReference>
<dbReference type="SUPFAM" id="SSF53955">
    <property type="entry name" value="Lysozyme-like"/>
    <property type="match status" value="1"/>
</dbReference>
<evidence type="ECO:0000259" key="4">
    <source>
        <dbReference type="Pfam" id="PF01464"/>
    </source>
</evidence>
<feature type="region of interest" description="Disordered" evidence="1">
    <location>
        <begin position="179"/>
        <end position="209"/>
    </location>
</feature>
<evidence type="ECO:0000256" key="2">
    <source>
        <dbReference type="SAM" id="Phobius"/>
    </source>
</evidence>
<feature type="transmembrane region" description="Helical" evidence="2">
    <location>
        <begin position="67"/>
        <end position="91"/>
    </location>
</feature>
<feature type="domain" description="Transglycosylase SLT" evidence="4">
    <location>
        <begin position="465"/>
        <end position="558"/>
    </location>
</feature>
<keyword evidence="2" id="KW-1133">Transmembrane helix</keyword>
<proteinExistence type="predicted"/>
<evidence type="ECO:0000256" key="3">
    <source>
        <dbReference type="SAM" id="SignalP"/>
    </source>
</evidence>
<dbReference type="Gene3D" id="1.10.530.10">
    <property type="match status" value="1"/>
</dbReference>
<dbReference type="InterPro" id="IPR008258">
    <property type="entry name" value="Transglycosylase_SLT_dom_1"/>
</dbReference>
<accession>J4ICG8</accession>
<dbReference type="InParanoid" id="J4ICG8"/>
<organism evidence="5 6">
    <name type="scientific">Fibroporia radiculosa</name>
    <dbReference type="NCBI Taxonomy" id="599839"/>
    <lineage>
        <taxon>Eukaryota</taxon>
        <taxon>Fungi</taxon>
        <taxon>Dikarya</taxon>
        <taxon>Basidiomycota</taxon>
        <taxon>Agaricomycotina</taxon>
        <taxon>Agaricomycetes</taxon>
        <taxon>Polyporales</taxon>
        <taxon>Fibroporiaceae</taxon>
        <taxon>Fibroporia</taxon>
    </lineage>
</organism>
<dbReference type="HOGENOM" id="CLU_431498_0_0_1"/>
<keyword evidence="6" id="KW-1185">Reference proteome</keyword>
<sequence length="634" mass="69485">MARKVGHFPLIAYIQVLAITLTSAASAILDIRSTGHAELARATLPHTGDIPADQNSGNSSSTDDSPAFVYSVSFAVILSTILLICAFILAVQLRRRRLKRRMAANFDSDFCQEKSEKILRTQHLHRFTFMDLPYHSSHYTNSYRVSTQFAARSSRPTSRESPSRHSNLAVVSFPIAETVPQPPDPSPIDENQHRDESVNIQPSPPLSPREYEWQLSQNVPHVPPDDPTTTNVSISIGSLALLQNSPLANLGSFLVKALDTPILMDDGTGVMPTTPSGCLREQEPPKLQELQFQGCSPEEADLANVENLVMHISALLILFTAAASCVHASDRQTNGEIIRAQGKYLRLNRRAKSNHGRCAQADARFKVENLPSSILSTESNLAAASIKTVSGLIDVKSSCGPTGATWNVTATSGPNGSIDWLNCGVEDSGWRPPFVRVVDLIAKNLTEALQDARSPFKACRAYLTLFERYATEFGLPPILIAAIAMQESSCNPVTIGGGGEQGLMQLTHDKCGGAPNGNCRDPRAIEKAYNIRMGAKYLSTTLKRNGGSFLLTLGNYNGWPKGLTFVSNDFVVDIRRSRRLNVRDSTRVKPLLQHIVLVVAARTTWIMNGWLQNINPYDSEPHLGKYFNLDLCKA</sequence>
<keyword evidence="2" id="KW-0812">Transmembrane</keyword>
<name>J4ICG8_9APHY</name>
<keyword evidence="3" id="KW-0732">Signal</keyword>
<feature type="signal peptide" evidence="3">
    <location>
        <begin position="1"/>
        <end position="24"/>
    </location>
</feature>